<comment type="caution">
    <text evidence="4">The sequence shown here is derived from an EMBL/GenBank/DDBJ whole genome shotgun (WGS) entry which is preliminary data.</text>
</comment>
<evidence type="ECO:0000313" key="4">
    <source>
        <dbReference type="EMBL" id="GFT36093.1"/>
    </source>
</evidence>
<reference evidence="4" key="1">
    <citation type="submission" date="2020-08" db="EMBL/GenBank/DDBJ databases">
        <title>Multicomponent nature underlies the extraordinary mechanical properties of spider dragline silk.</title>
        <authorList>
            <person name="Kono N."/>
            <person name="Nakamura H."/>
            <person name="Mori M."/>
            <person name="Yoshida Y."/>
            <person name="Ohtoshi R."/>
            <person name="Malay A.D."/>
            <person name="Moran D.A.P."/>
            <person name="Tomita M."/>
            <person name="Numata K."/>
            <person name="Arakawa K."/>
        </authorList>
    </citation>
    <scope>NUCLEOTIDE SEQUENCE</scope>
</reference>
<dbReference type="Pfam" id="PF00617">
    <property type="entry name" value="RasGEF"/>
    <property type="match status" value="1"/>
</dbReference>
<dbReference type="OrthoDB" id="2412973at2759"/>
<dbReference type="InterPro" id="IPR001895">
    <property type="entry name" value="RASGEF_cat_dom"/>
</dbReference>
<dbReference type="SUPFAM" id="SSF48366">
    <property type="entry name" value="Ras GEF"/>
    <property type="match status" value="1"/>
</dbReference>
<dbReference type="EMBL" id="BMAW01108909">
    <property type="protein sequence ID" value="GFT36093.1"/>
    <property type="molecule type" value="Genomic_DNA"/>
</dbReference>
<dbReference type="PROSITE" id="PS50009">
    <property type="entry name" value="RASGEF_CAT"/>
    <property type="match status" value="1"/>
</dbReference>
<dbReference type="PANTHER" id="PTHR23113">
    <property type="entry name" value="GUANINE NUCLEOTIDE EXCHANGE FACTOR"/>
    <property type="match status" value="1"/>
</dbReference>
<dbReference type="InterPro" id="IPR023578">
    <property type="entry name" value="Ras_GEF_dom_sf"/>
</dbReference>
<dbReference type="SMART" id="SM00147">
    <property type="entry name" value="RasGEF"/>
    <property type="match status" value="1"/>
</dbReference>
<evidence type="ECO:0000313" key="5">
    <source>
        <dbReference type="Proteomes" id="UP000887013"/>
    </source>
</evidence>
<dbReference type="PANTHER" id="PTHR23113:SF368">
    <property type="entry name" value="CELL DIVISION CONTROL PROTEIN 25"/>
    <property type="match status" value="1"/>
</dbReference>
<evidence type="ECO:0000259" key="3">
    <source>
        <dbReference type="PROSITE" id="PS50009"/>
    </source>
</evidence>
<evidence type="ECO:0000256" key="2">
    <source>
        <dbReference type="PROSITE-ProRule" id="PRU00168"/>
    </source>
</evidence>
<proteinExistence type="predicted"/>
<feature type="domain" description="Ras-GEF" evidence="3">
    <location>
        <begin position="1"/>
        <end position="222"/>
    </location>
</feature>
<name>A0A8X6NX70_NEPPI</name>
<dbReference type="GO" id="GO:0005085">
    <property type="term" value="F:guanyl-nucleotide exchange factor activity"/>
    <property type="evidence" value="ECO:0007669"/>
    <property type="project" value="UniProtKB-KW"/>
</dbReference>
<keyword evidence="1 2" id="KW-0344">Guanine-nucleotide releasing factor</keyword>
<gene>
    <name evidence="4" type="primary">NCL1_31124</name>
    <name evidence="4" type="ORF">NPIL_166311</name>
</gene>
<evidence type="ECO:0000256" key="1">
    <source>
        <dbReference type="ARBA" id="ARBA00022658"/>
    </source>
</evidence>
<accession>A0A8X6NX70</accession>
<dbReference type="Proteomes" id="UP000887013">
    <property type="component" value="Unassembled WGS sequence"/>
</dbReference>
<organism evidence="4 5">
    <name type="scientific">Nephila pilipes</name>
    <name type="common">Giant wood spider</name>
    <name type="synonym">Nephila maculata</name>
    <dbReference type="NCBI Taxonomy" id="299642"/>
    <lineage>
        <taxon>Eukaryota</taxon>
        <taxon>Metazoa</taxon>
        <taxon>Ecdysozoa</taxon>
        <taxon>Arthropoda</taxon>
        <taxon>Chelicerata</taxon>
        <taxon>Arachnida</taxon>
        <taxon>Araneae</taxon>
        <taxon>Araneomorphae</taxon>
        <taxon>Entelegynae</taxon>
        <taxon>Araneoidea</taxon>
        <taxon>Nephilidae</taxon>
        <taxon>Nephila</taxon>
    </lineage>
</organism>
<dbReference type="InterPro" id="IPR036964">
    <property type="entry name" value="RASGEF_cat_dom_sf"/>
</dbReference>
<dbReference type="Gene3D" id="1.10.840.10">
    <property type="entry name" value="Ras guanine-nucleotide exchange factors catalytic domain"/>
    <property type="match status" value="1"/>
</dbReference>
<sequence>MSSCDWAWSTTESSSPNVVKFLERFHHITHWTMDTIFSGTTPTMRAAAMRKFIKLIQHLHYRNDLQSSYAILSALQTEPIQRLHKTWKLLSSSKVKTFKYFRSFYSPKNNYAKLRQHTIEHLWTEDFPTIPYLALYLGDLMNFHRENSRPKVHKDYRNALMRTFTTDLISRLQEESKGNILAYYSSYKPEVKNYCLSIHFSKEEQIFLQIHCKKISLKLEPP</sequence>
<keyword evidence="5" id="KW-1185">Reference proteome</keyword>
<protein>
    <submittedName>
        <fullName evidence="4">Ras-specific guanine nucleotide-releasing factor RalGPS2</fullName>
    </submittedName>
</protein>
<dbReference type="GO" id="GO:0005886">
    <property type="term" value="C:plasma membrane"/>
    <property type="evidence" value="ECO:0007669"/>
    <property type="project" value="TreeGrafter"/>
</dbReference>
<dbReference type="AlphaFoldDB" id="A0A8X6NX70"/>
<dbReference type="GO" id="GO:0007265">
    <property type="term" value="P:Ras protein signal transduction"/>
    <property type="evidence" value="ECO:0007669"/>
    <property type="project" value="TreeGrafter"/>
</dbReference>
<dbReference type="InterPro" id="IPR008937">
    <property type="entry name" value="Ras-like_GEF"/>
</dbReference>